<gene>
    <name evidence="1" type="ORF">CSUNSWCD_604</name>
</gene>
<comment type="caution">
    <text evidence="1">The sequence shown here is derived from an EMBL/GenBank/DDBJ whole genome shotgun (WGS) entry which is preliminary data.</text>
</comment>
<dbReference type="PATRIC" id="fig|1244083.3.peg.1846"/>
<dbReference type="Proteomes" id="UP000011939">
    <property type="component" value="Unassembled WGS sequence"/>
</dbReference>
<evidence type="ECO:0000313" key="1">
    <source>
        <dbReference type="EMBL" id="EKU10803.1"/>
    </source>
</evidence>
<accession>M5IQV8</accession>
<name>M5IQV8_9BACT</name>
<protein>
    <submittedName>
        <fullName evidence="1">Uncharacterized protein</fullName>
    </submittedName>
</protein>
<proteinExistence type="predicted"/>
<sequence length="39" mass="4782">MPNSFLLGKSHKFIKFSTYFIKKYPNLSCKFPRFKFYLN</sequence>
<dbReference type="STRING" id="1244083.CSUNSWCD_604"/>
<dbReference type="AlphaFoldDB" id="M5IQV8"/>
<organism evidence="1 2">
    <name type="scientific">Campylobacter showae CSUNSWCD</name>
    <dbReference type="NCBI Taxonomy" id="1244083"/>
    <lineage>
        <taxon>Bacteria</taxon>
        <taxon>Pseudomonadati</taxon>
        <taxon>Campylobacterota</taxon>
        <taxon>Epsilonproteobacteria</taxon>
        <taxon>Campylobacterales</taxon>
        <taxon>Campylobacteraceae</taxon>
        <taxon>Campylobacter</taxon>
    </lineage>
</organism>
<reference evidence="1 2" key="1">
    <citation type="journal article" date="2013" name="Genome Announc.">
        <title>Genome Sequence of Campylobacter showae UNSWCD, Isolated from a Patient with Crohn's Disease.</title>
        <authorList>
            <person name="Tay A.P."/>
            <person name="Kaakoush N.O."/>
            <person name="Deshpande N.P."/>
            <person name="Chen Z."/>
            <person name="Mitchell H."/>
            <person name="Wilkins M.R."/>
        </authorList>
    </citation>
    <scope>NUCLEOTIDE SEQUENCE [LARGE SCALE GENOMIC DNA]</scope>
    <source>
        <strain evidence="1 2">CSUNSWCD</strain>
    </source>
</reference>
<evidence type="ECO:0000313" key="2">
    <source>
        <dbReference type="Proteomes" id="UP000011939"/>
    </source>
</evidence>
<dbReference type="EMBL" id="AMZQ01000010">
    <property type="protein sequence ID" value="EKU10803.1"/>
    <property type="molecule type" value="Genomic_DNA"/>
</dbReference>